<evidence type="ECO:0000256" key="2">
    <source>
        <dbReference type="ARBA" id="ARBA00009773"/>
    </source>
</evidence>
<feature type="transmembrane region" description="Helical" evidence="7">
    <location>
        <begin position="86"/>
        <end position="105"/>
    </location>
</feature>
<dbReference type="Proteomes" id="UP000317429">
    <property type="component" value="Chromosome"/>
</dbReference>
<organism evidence="8 9">
    <name type="scientific">Pirellulimonas nuda</name>
    <dbReference type="NCBI Taxonomy" id="2528009"/>
    <lineage>
        <taxon>Bacteria</taxon>
        <taxon>Pseudomonadati</taxon>
        <taxon>Planctomycetota</taxon>
        <taxon>Planctomycetia</taxon>
        <taxon>Pirellulales</taxon>
        <taxon>Lacipirellulaceae</taxon>
        <taxon>Pirellulimonas</taxon>
    </lineage>
</organism>
<name>A0A518D7P0_9BACT</name>
<sequence length="377" mass="40472">MSELLIEPEPSFSDSEAPSPEQRAARDEPTLDAVPRVCLVILAVLAVFYTLYFARAILLPLTLALMGSIVLKPVTRRMEAAGLPGILSASLIFLVLTAVTIFGTVRLSGPVSDWLERAPQSFAKAGSRVKDYLKPLAQIKAAQQQVDEMTKLPGEEKNPDTVRVEQPAIASETINATGAYLASASITLFMLFFLLAAGDRYLEKTVEIIPTWRGKRDAVMLARDVQSRIASYLGMITLINIGLGIVVGLGLWWVGMPNPVLWGVLAGVLNFIPVAGLLIGVVLTLVVGLAELPTIGQALAAPSIYLLANGIEANFITPAVLGRSISLNPVVILLAVFFWGWIWGMGGVLLAVPMLIVAKIVCESNESLKPYAVFLSP</sequence>
<feature type="transmembrane region" description="Helical" evidence="7">
    <location>
        <begin position="331"/>
        <end position="358"/>
    </location>
</feature>
<accession>A0A518D7P0</accession>
<dbReference type="AlphaFoldDB" id="A0A518D7P0"/>
<evidence type="ECO:0000256" key="3">
    <source>
        <dbReference type="ARBA" id="ARBA00022692"/>
    </source>
</evidence>
<gene>
    <name evidence="8" type="primary">tqsA_1</name>
    <name evidence="8" type="ORF">Pla175_08310</name>
</gene>
<evidence type="ECO:0000256" key="6">
    <source>
        <dbReference type="SAM" id="MobiDB-lite"/>
    </source>
</evidence>
<dbReference type="EMBL" id="CP036291">
    <property type="protein sequence ID" value="QDU87469.1"/>
    <property type="molecule type" value="Genomic_DNA"/>
</dbReference>
<dbReference type="Pfam" id="PF01594">
    <property type="entry name" value="AI-2E_transport"/>
    <property type="match status" value="1"/>
</dbReference>
<keyword evidence="9" id="KW-1185">Reference proteome</keyword>
<evidence type="ECO:0000256" key="7">
    <source>
        <dbReference type="SAM" id="Phobius"/>
    </source>
</evidence>
<dbReference type="GO" id="GO:0016020">
    <property type="term" value="C:membrane"/>
    <property type="evidence" value="ECO:0007669"/>
    <property type="project" value="UniProtKB-SubCell"/>
</dbReference>
<reference evidence="8 9" key="1">
    <citation type="submission" date="2019-02" db="EMBL/GenBank/DDBJ databases">
        <title>Deep-cultivation of Planctomycetes and their phenomic and genomic characterization uncovers novel biology.</title>
        <authorList>
            <person name="Wiegand S."/>
            <person name="Jogler M."/>
            <person name="Boedeker C."/>
            <person name="Pinto D."/>
            <person name="Vollmers J."/>
            <person name="Rivas-Marin E."/>
            <person name="Kohn T."/>
            <person name="Peeters S.H."/>
            <person name="Heuer A."/>
            <person name="Rast P."/>
            <person name="Oberbeckmann S."/>
            <person name="Bunk B."/>
            <person name="Jeske O."/>
            <person name="Meyerdierks A."/>
            <person name="Storesund J.E."/>
            <person name="Kallscheuer N."/>
            <person name="Luecker S."/>
            <person name="Lage O.M."/>
            <person name="Pohl T."/>
            <person name="Merkel B.J."/>
            <person name="Hornburger P."/>
            <person name="Mueller R.-W."/>
            <person name="Bruemmer F."/>
            <person name="Labrenz M."/>
            <person name="Spormann A.M."/>
            <person name="Op den Camp H."/>
            <person name="Overmann J."/>
            <person name="Amann R."/>
            <person name="Jetten M.S.M."/>
            <person name="Mascher T."/>
            <person name="Medema M.H."/>
            <person name="Devos D.P."/>
            <person name="Kaster A.-K."/>
            <person name="Ovreas L."/>
            <person name="Rohde M."/>
            <person name="Galperin M.Y."/>
            <person name="Jogler C."/>
        </authorList>
    </citation>
    <scope>NUCLEOTIDE SEQUENCE [LARGE SCALE GENOMIC DNA]</scope>
    <source>
        <strain evidence="8 9">Pla175</strain>
    </source>
</reference>
<evidence type="ECO:0000256" key="4">
    <source>
        <dbReference type="ARBA" id="ARBA00022989"/>
    </source>
</evidence>
<evidence type="ECO:0000256" key="5">
    <source>
        <dbReference type="ARBA" id="ARBA00023136"/>
    </source>
</evidence>
<feature type="region of interest" description="Disordered" evidence="6">
    <location>
        <begin position="1"/>
        <end position="28"/>
    </location>
</feature>
<protein>
    <submittedName>
        <fullName evidence="8">AI-2 transport protein TqsA</fullName>
    </submittedName>
</protein>
<feature type="transmembrane region" description="Helical" evidence="7">
    <location>
        <begin position="33"/>
        <end position="51"/>
    </location>
</feature>
<proteinExistence type="inferred from homology"/>
<evidence type="ECO:0000313" key="8">
    <source>
        <dbReference type="EMBL" id="QDU87469.1"/>
    </source>
</evidence>
<keyword evidence="4 7" id="KW-1133">Transmembrane helix</keyword>
<dbReference type="PANTHER" id="PTHR21716:SF16">
    <property type="entry name" value="BLL1467 PROTEIN"/>
    <property type="match status" value="1"/>
</dbReference>
<evidence type="ECO:0000313" key="9">
    <source>
        <dbReference type="Proteomes" id="UP000317429"/>
    </source>
</evidence>
<keyword evidence="3 7" id="KW-0812">Transmembrane</keyword>
<feature type="transmembrane region" description="Helical" evidence="7">
    <location>
        <begin position="229"/>
        <end position="254"/>
    </location>
</feature>
<evidence type="ECO:0000256" key="1">
    <source>
        <dbReference type="ARBA" id="ARBA00004141"/>
    </source>
</evidence>
<dbReference type="PANTHER" id="PTHR21716">
    <property type="entry name" value="TRANSMEMBRANE PROTEIN"/>
    <property type="match status" value="1"/>
</dbReference>
<dbReference type="GO" id="GO:0055085">
    <property type="term" value="P:transmembrane transport"/>
    <property type="evidence" value="ECO:0007669"/>
    <property type="project" value="TreeGrafter"/>
</dbReference>
<comment type="subcellular location">
    <subcellularLocation>
        <location evidence="1">Membrane</location>
        <topology evidence="1">Multi-pass membrane protein</topology>
    </subcellularLocation>
</comment>
<dbReference type="RefSeq" id="WP_197527258.1">
    <property type="nucleotide sequence ID" value="NZ_CP036291.1"/>
</dbReference>
<keyword evidence="5 7" id="KW-0472">Membrane</keyword>
<comment type="similarity">
    <text evidence="2">Belongs to the autoinducer-2 exporter (AI-2E) (TC 2.A.86) family.</text>
</comment>
<feature type="transmembrane region" description="Helical" evidence="7">
    <location>
        <begin position="179"/>
        <end position="197"/>
    </location>
</feature>
<feature type="transmembrane region" description="Helical" evidence="7">
    <location>
        <begin position="260"/>
        <end position="292"/>
    </location>
</feature>
<feature type="transmembrane region" description="Helical" evidence="7">
    <location>
        <begin position="304"/>
        <end position="325"/>
    </location>
</feature>
<dbReference type="InterPro" id="IPR002549">
    <property type="entry name" value="AI-2E-like"/>
</dbReference>
<dbReference type="KEGG" id="pnd:Pla175_08310"/>